<dbReference type="GO" id="GO:0031012">
    <property type="term" value="C:extracellular matrix"/>
    <property type="evidence" value="ECO:0007669"/>
    <property type="project" value="TreeGrafter"/>
</dbReference>
<sequence>MLRWCVVWACLAGVARAFCPPGCNCDDNVPSARCVGVGLNVLPILFNPRLRRLNMAHNLISSLNDGLVFFDRLEELDLSNNALTYLGTENFVEQVRLQELRLAHNNLTTLTPGAFRGLNSLTLLDLSHNGLIDLQPGMLEDAPRLTVLLLAHNKLHVLVRHTFRGLRSLHVLDLCDNYFRDVPSSALGDLQSLKSLHMCRNRLTRLEPDAFTNPALTSLSLETNNIDHIEAGALQRLKNLQKLNLNDNLLREVPAAVLSLLVMLDTLILNKNNFTTIQAEAFRSLSRLTTLEISRCSRLASLHPNAFAHCSNLQRLTISHNPLIRHLPERLFTSLPRLHMLDLRANSLKSVSEVSMPWGSLAHLDLRDNQLVCNCSIRWLAALLGAANTSLAAPDVQCASPEKLKGLYLSSHSYPHPLLLTATDLPFSFFFYLSIYSNQCFLALPLTPAVAARAWDSIHTDATGGLDSLLMSVRFPIHGQPILAVASSGGTLKPLTALQSAGNSSRPRSSLARLTAGAGDAAWRGEAIERHPLSDYLDALPLPSYRLTNVSR</sequence>
<keyword evidence="8" id="KW-1185">Reference proteome</keyword>
<evidence type="ECO:0000256" key="4">
    <source>
        <dbReference type="ARBA" id="ARBA00023180"/>
    </source>
</evidence>
<evidence type="ECO:0000259" key="6">
    <source>
        <dbReference type="SMART" id="SM00082"/>
    </source>
</evidence>
<feature type="chain" id="PRO_5022868487" evidence="5">
    <location>
        <begin position="18"/>
        <end position="552"/>
    </location>
</feature>
<keyword evidence="2 5" id="KW-0732">Signal</keyword>
<proteinExistence type="predicted"/>
<keyword evidence="1" id="KW-0433">Leucine-rich repeat</keyword>
<dbReference type="FunFam" id="3.80.10.10:FF:001360">
    <property type="entry name" value="Uncharacterized protein"/>
    <property type="match status" value="1"/>
</dbReference>
<dbReference type="Proteomes" id="UP000324222">
    <property type="component" value="Unassembled WGS sequence"/>
</dbReference>
<evidence type="ECO:0000256" key="1">
    <source>
        <dbReference type="ARBA" id="ARBA00022614"/>
    </source>
</evidence>
<protein>
    <submittedName>
        <fullName evidence="7">Leucine-rich repeats and immunoglobulin-like domains protein 2</fullName>
    </submittedName>
</protein>
<comment type="caution">
    <text evidence="7">The sequence shown here is derived from an EMBL/GenBank/DDBJ whole genome shotgun (WGS) entry which is preliminary data.</text>
</comment>
<reference evidence="7 8" key="1">
    <citation type="submission" date="2019-05" db="EMBL/GenBank/DDBJ databases">
        <title>Another draft genome of Portunus trituberculatus and its Hox gene families provides insights of decapod evolution.</title>
        <authorList>
            <person name="Jeong J.-H."/>
            <person name="Song I."/>
            <person name="Kim S."/>
            <person name="Choi T."/>
            <person name="Kim D."/>
            <person name="Ryu S."/>
            <person name="Kim W."/>
        </authorList>
    </citation>
    <scope>NUCLEOTIDE SEQUENCE [LARGE SCALE GENOMIC DNA]</scope>
    <source>
        <tissue evidence="7">Muscle</tissue>
    </source>
</reference>
<evidence type="ECO:0000313" key="8">
    <source>
        <dbReference type="Proteomes" id="UP000324222"/>
    </source>
</evidence>
<dbReference type="InterPro" id="IPR001611">
    <property type="entry name" value="Leu-rich_rpt"/>
</dbReference>
<dbReference type="EMBL" id="VSRR010029143">
    <property type="protein sequence ID" value="MPC69276.1"/>
    <property type="molecule type" value="Genomic_DNA"/>
</dbReference>
<evidence type="ECO:0000313" key="7">
    <source>
        <dbReference type="EMBL" id="MPC69276.1"/>
    </source>
</evidence>
<organism evidence="7 8">
    <name type="scientific">Portunus trituberculatus</name>
    <name type="common">Swimming crab</name>
    <name type="synonym">Neptunus trituberculatus</name>
    <dbReference type="NCBI Taxonomy" id="210409"/>
    <lineage>
        <taxon>Eukaryota</taxon>
        <taxon>Metazoa</taxon>
        <taxon>Ecdysozoa</taxon>
        <taxon>Arthropoda</taxon>
        <taxon>Crustacea</taxon>
        <taxon>Multicrustacea</taxon>
        <taxon>Malacostraca</taxon>
        <taxon>Eumalacostraca</taxon>
        <taxon>Eucarida</taxon>
        <taxon>Decapoda</taxon>
        <taxon>Pleocyemata</taxon>
        <taxon>Brachyura</taxon>
        <taxon>Eubrachyura</taxon>
        <taxon>Portunoidea</taxon>
        <taxon>Portunidae</taxon>
        <taxon>Portuninae</taxon>
        <taxon>Portunus</taxon>
    </lineage>
</organism>
<dbReference type="Pfam" id="PF13855">
    <property type="entry name" value="LRR_8"/>
    <property type="match status" value="4"/>
</dbReference>
<keyword evidence="4" id="KW-0325">Glycoprotein</keyword>
<feature type="domain" description="LRRCT" evidence="6">
    <location>
        <begin position="369"/>
        <end position="416"/>
    </location>
</feature>
<name>A0A5B7HH72_PORTR</name>
<dbReference type="AlphaFoldDB" id="A0A5B7HH72"/>
<feature type="signal peptide" evidence="5">
    <location>
        <begin position="1"/>
        <end position="17"/>
    </location>
</feature>
<dbReference type="InterPro" id="IPR003591">
    <property type="entry name" value="Leu-rich_rpt_typical-subtyp"/>
</dbReference>
<dbReference type="PANTHER" id="PTHR24373:SF387">
    <property type="entry name" value="LEUCINE-RICH REPEATS AND IMMUNOGLOBULIN-LIKE DOMAINS PROTEIN SMA-10"/>
    <property type="match status" value="1"/>
</dbReference>
<gene>
    <name evidence="7" type="primary">LRIG2</name>
    <name evidence="7" type="ORF">E2C01_063494</name>
</gene>
<dbReference type="InterPro" id="IPR050328">
    <property type="entry name" value="Dev_Immune_Receptor"/>
</dbReference>
<dbReference type="OrthoDB" id="547680at2759"/>
<accession>A0A5B7HH72</accession>
<evidence type="ECO:0000256" key="2">
    <source>
        <dbReference type="ARBA" id="ARBA00022729"/>
    </source>
</evidence>
<dbReference type="PANTHER" id="PTHR24373">
    <property type="entry name" value="SLIT RELATED LEUCINE-RICH REPEAT NEURONAL PROTEIN"/>
    <property type="match status" value="1"/>
</dbReference>
<dbReference type="InterPro" id="IPR032675">
    <property type="entry name" value="LRR_dom_sf"/>
</dbReference>
<evidence type="ECO:0000256" key="3">
    <source>
        <dbReference type="ARBA" id="ARBA00022737"/>
    </source>
</evidence>
<dbReference type="SMART" id="SM00369">
    <property type="entry name" value="LRR_TYP"/>
    <property type="match status" value="12"/>
</dbReference>
<dbReference type="FunFam" id="3.80.10.10:FF:000770">
    <property type="entry name" value="Uncharacterized protein"/>
    <property type="match status" value="1"/>
</dbReference>
<dbReference type="SUPFAM" id="SSF52058">
    <property type="entry name" value="L domain-like"/>
    <property type="match status" value="1"/>
</dbReference>
<evidence type="ECO:0000256" key="5">
    <source>
        <dbReference type="SAM" id="SignalP"/>
    </source>
</evidence>
<keyword evidence="3" id="KW-0677">Repeat</keyword>
<dbReference type="PRINTS" id="PR00019">
    <property type="entry name" value="LEURICHRPT"/>
</dbReference>
<dbReference type="Gene3D" id="3.80.10.10">
    <property type="entry name" value="Ribonuclease Inhibitor"/>
    <property type="match status" value="2"/>
</dbReference>
<dbReference type="SMART" id="SM00082">
    <property type="entry name" value="LRRCT"/>
    <property type="match status" value="1"/>
</dbReference>
<dbReference type="GO" id="GO:0005615">
    <property type="term" value="C:extracellular space"/>
    <property type="evidence" value="ECO:0007669"/>
    <property type="project" value="TreeGrafter"/>
</dbReference>
<dbReference type="InterPro" id="IPR000483">
    <property type="entry name" value="Cys-rich_flank_reg_C"/>
</dbReference>
<dbReference type="PROSITE" id="PS51450">
    <property type="entry name" value="LRR"/>
    <property type="match status" value="1"/>
</dbReference>